<dbReference type="InterPro" id="IPR052340">
    <property type="entry name" value="RNase_Y/CdgJ"/>
</dbReference>
<evidence type="ECO:0000256" key="1">
    <source>
        <dbReference type="PROSITE-ProRule" id="PRU00169"/>
    </source>
</evidence>
<dbReference type="AlphaFoldDB" id="A0A239ASZ3"/>
<dbReference type="Gene3D" id="1.10.3210.10">
    <property type="entry name" value="Hypothetical protein af1432"/>
    <property type="match status" value="1"/>
</dbReference>
<dbReference type="CDD" id="cd17569">
    <property type="entry name" value="REC_HupR-like"/>
    <property type="match status" value="1"/>
</dbReference>
<evidence type="ECO:0000313" key="5">
    <source>
        <dbReference type="Proteomes" id="UP000198324"/>
    </source>
</evidence>
<sequence length="403" mass="44861">MKRTILFVDDEPNVLMGLRRMLRPMREKWDMLFANSGQEALDMLAKAHVDAVVSDMRMPGMDGPQFLRQVMREHPDVIRFALSGYSDQEMVGQSIAPTHQYISKPCDEKQLVTALEQAMGARDLVPNKTILDKIARVEHLPVLPEVYNRITAELAKGEPSPKLIGDIVARDVGMSANILKLVNSAYFGLPRHIAAPQQAVIVLGINVVRSVILSLHVFSSFENIGRVSFSLPMLWGHSMRTGAMARAIARHESLVKEDSDHAYIAALLHDVGKLLMEAHCPEECERVQTEVRAQNRRVAEVEHELLGLTHAEVGAYLLGLWGLPDPVVQAVARHHHPQSAQPGIGVENIVHFANLLDHEIFIFNEHYAKAEPSPERLDAIGGPERYAAWRQAVLSVDLGSEEP</sequence>
<proteinExistence type="predicted"/>
<evidence type="ECO:0000313" key="4">
    <source>
        <dbReference type="EMBL" id="SNR98461.1"/>
    </source>
</evidence>
<dbReference type="InterPro" id="IPR013976">
    <property type="entry name" value="HDOD"/>
</dbReference>
<dbReference type="InterPro" id="IPR001789">
    <property type="entry name" value="Sig_transdc_resp-reg_receiver"/>
</dbReference>
<dbReference type="SUPFAM" id="SSF52172">
    <property type="entry name" value="CheY-like"/>
    <property type="match status" value="1"/>
</dbReference>
<dbReference type="PIRSF" id="PIRSF036883">
    <property type="entry name" value="RR_HD-GYP_mod"/>
    <property type="match status" value="1"/>
</dbReference>
<organism evidence="4 5">
    <name type="scientific">Humidesulfovibrio mexicanus</name>
    <dbReference type="NCBI Taxonomy" id="147047"/>
    <lineage>
        <taxon>Bacteria</taxon>
        <taxon>Pseudomonadati</taxon>
        <taxon>Thermodesulfobacteriota</taxon>
        <taxon>Desulfovibrionia</taxon>
        <taxon>Desulfovibrionales</taxon>
        <taxon>Desulfovibrionaceae</taxon>
        <taxon>Humidesulfovibrio</taxon>
    </lineage>
</organism>
<gene>
    <name evidence="4" type="ORF">SAMN04488503_2186</name>
</gene>
<dbReference type="PROSITE" id="PS51833">
    <property type="entry name" value="HDOD"/>
    <property type="match status" value="1"/>
</dbReference>
<dbReference type="SUPFAM" id="SSF109604">
    <property type="entry name" value="HD-domain/PDEase-like"/>
    <property type="match status" value="1"/>
</dbReference>
<feature type="domain" description="HDOD" evidence="3">
    <location>
        <begin position="140"/>
        <end position="337"/>
    </location>
</feature>
<name>A0A239ASZ3_9BACT</name>
<keyword evidence="5" id="KW-1185">Reference proteome</keyword>
<feature type="domain" description="Response regulatory" evidence="2">
    <location>
        <begin position="4"/>
        <end position="119"/>
    </location>
</feature>
<evidence type="ECO:0000259" key="2">
    <source>
        <dbReference type="PROSITE" id="PS50110"/>
    </source>
</evidence>
<accession>A0A239ASZ3</accession>
<feature type="modified residue" description="4-aspartylphosphate" evidence="1">
    <location>
        <position position="55"/>
    </location>
</feature>
<dbReference type="NCBIfam" id="TIGR00277">
    <property type="entry name" value="HDIG"/>
    <property type="match status" value="1"/>
</dbReference>
<dbReference type="OrthoDB" id="9803649at2"/>
<dbReference type="Proteomes" id="UP000198324">
    <property type="component" value="Unassembled WGS sequence"/>
</dbReference>
<keyword evidence="1" id="KW-0597">Phosphoprotein</keyword>
<dbReference type="PANTHER" id="PTHR33525">
    <property type="match status" value="1"/>
</dbReference>
<protein>
    <submittedName>
        <fullName evidence="4">HDIG domain-containing protein</fullName>
    </submittedName>
</protein>
<dbReference type="EMBL" id="FZOC01000004">
    <property type="protein sequence ID" value="SNR98461.1"/>
    <property type="molecule type" value="Genomic_DNA"/>
</dbReference>
<dbReference type="InterPro" id="IPR011006">
    <property type="entry name" value="CheY-like_superfamily"/>
</dbReference>
<dbReference type="SMART" id="SM00448">
    <property type="entry name" value="REC"/>
    <property type="match status" value="1"/>
</dbReference>
<dbReference type="PANTHER" id="PTHR33525:SF3">
    <property type="entry name" value="RIBONUCLEASE Y"/>
    <property type="match status" value="1"/>
</dbReference>
<dbReference type="CDD" id="cd00077">
    <property type="entry name" value="HDc"/>
    <property type="match status" value="1"/>
</dbReference>
<dbReference type="GO" id="GO:0000160">
    <property type="term" value="P:phosphorelay signal transduction system"/>
    <property type="evidence" value="ECO:0007669"/>
    <property type="project" value="InterPro"/>
</dbReference>
<evidence type="ECO:0000259" key="3">
    <source>
        <dbReference type="PROSITE" id="PS51833"/>
    </source>
</evidence>
<reference evidence="4 5" key="1">
    <citation type="submission" date="2017-06" db="EMBL/GenBank/DDBJ databases">
        <authorList>
            <person name="Kim H.J."/>
            <person name="Triplett B.A."/>
        </authorList>
    </citation>
    <scope>NUCLEOTIDE SEQUENCE [LARGE SCALE GENOMIC DNA]</scope>
    <source>
        <strain evidence="4 5">DSM 13116</strain>
    </source>
</reference>
<dbReference type="InterPro" id="IPR014626">
    <property type="entry name" value="Sig_transdc_resp-reg_put"/>
</dbReference>
<dbReference type="Pfam" id="PF00072">
    <property type="entry name" value="Response_reg"/>
    <property type="match status" value="1"/>
</dbReference>
<dbReference type="InterPro" id="IPR006675">
    <property type="entry name" value="HDIG_dom"/>
</dbReference>
<dbReference type="Gene3D" id="3.40.50.2300">
    <property type="match status" value="1"/>
</dbReference>
<dbReference type="RefSeq" id="WP_089274399.1">
    <property type="nucleotide sequence ID" value="NZ_FZOC01000004.1"/>
</dbReference>
<dbReference type="InterPro" id="IPR003607">
    <property type="entry name" value="HD/PDEase_dom"/>
</dbReference>
<dbReference type="PROSITE" id="PS50110">
    <property type="entry name" value="RESPONSE_REGULATORY"/>
    <property type="match status" value="1"/>
</dbReference>
<dbReference type="Pfam" id="PF08668">
    <property type="entry name" value="HDOD"/>
    <property type="match status" value="1"/>
</dbReference>